<sequence>MKQALVLSGNSYAGRHIVQRFVMSGEYDVRITIGRETTAYHNPANTASITPVEAVEESKQKREETTLQSYQDVQSIEPRYAKDVRGFQHSVLAADVIVAVVNDDDDCAEAHAAVKVLAHTHTNVEKTFVLLSSCMTWAETIRHARNALRRRRVDEAQVAIESFRDEYGDDEELPV</sequence>
<evidence type="ECO:0008006" key="2">
    <source>
        <dbReference type="Google" id="ProtNLM"/>
    </source>
</evidence>
<reference evidence="1" key="1">
    <citation type="journal article" date="2014" name="PLoS ONE">
        <title>Transcriptome-Based Identification of ABC Transporters in the Western Tarnished Plant Bug Lygus hesperus.</title>
        <authorList>
            <person name="Hull J.J."/>
            <person name="Chaney K."/>
            <person name="Geib S.M."/>
            <person name="Fabrick J.A."/>
            <person name="Brent C.S."/>
            <person name="Walsh D."/>
            <person name="Lavine L.C."/>
        </authorList>
    </citation>
    <scope>NUCLEOTIDE SEQUENCE</scope>
</reference>
<gene>
    <name evidence="1" type="ORF">CM83_34534</name>
</gene>
<dbReference type="AlphaFoldDB" id="A0A0A9YP15"/>
<protein>
    <recommendedName>
        <fullName evidence="2">NAD(P)-binding domain-containing protein</fullName>
    </recommendedName>
</protein>
<dbReference type="EMBL" id="GBHO01010761">
    <property type="protein sequence ID" value="JAG32843.1"/>
    <property type="molecule type" value="Transcribed_RNA"/>
</dbReference>
<organism evidence="1">
    <name type="scientific">Lygus hesperus</name>
    <name type="common">Western plant bug</name>
    <dbReference type="NCBI Taxonomy" id="30085"/>
    <lineage>
        <taxon>Eukaryota</taxon>
        <taxon>Metazoa</taxon>
        <taxon>Ecdysozoa</taxon>
        <taxon>Arthropoda</taxon>
        <taxon>Hexapoda</taxon>
        <taxon>Insecta</taxon>
        <taxon>Pterygota</taxon>
        <taxon>Neoptera</taxon>
        <taxon>Paraneoptera</taxon>
        <taxon>Hemiptera</taxon>
        <taxon>Heteroptera</taxon>
        <taxon>Panheteroptera</taxon>
        <taxon>Cimicomorpha</taxon>
        <taxon>Miridae</taxon>
        <taxon>Mirini</taxon>
        <taxon>Lygus</taxon>
    </lineage>
</organism>
<evidence type="ECO:0000313" key="1">
    <source>
        <dbReference type="EMBL" id="JAG32843.1"/>
    </source>
</evidence>
<accession>A0A0A9YP15</accession>
<reference evidence="1" key="2">
    <citation type="submission" date="2014-07" db="EMBL/GenBank/DDBJ databases">
        <authorList>
            <person name="Hull J."/>
        </authorList>
    </citation>
    <scope>NUCLEOTIDE SEQUENCE</scope>
</reference>
<name>A0A0A9YP15_LYGHE</name>
<proteinExistence type="predicted"/>